<feature type="coiled-coil region" evidence="13">
    <location>
        <begin position="772"/>
        <end position="799"/>
    </location>
</feature>
<evidence type="ECO:0000313" key="14">
    <source>
        <dbReference type="Proteomes" id="UP000504618"/>
    </source>
</evidence>
<organism evidence="14 15">
    <name type="scientific">Temnothorax curvispinosus</name>
    <dbReference type="NCBI Taxonomy" id="300111"/>
    <lineage>
        <taxon>Eukaryota</taxon>
        <taxon>Metazoa</taxon>
        <taxon>Ecdysozoa</taxon>
        <taxon>Arthropoda</taxon>
        <taxon>Hexapoda</taxon>
        <taxon>Insecta</taxon>
        <taxon>Pterygota</taxon>
        <taxon>Neoptera</taxon>
        <taxon>Endopterygota</taxon>
        <taxon>Hymenoptera</taxon>
        <taxon>Apocrita</taxon>
        <taxon>Aculeata</taxon>
        <taxon>Formicoidea</taxon>
        <taxon>Formicidae</taxon>
        <taxon>Myrmicinae</taxon>
        <taxon>Temnothorax</taxon>
    </lineage>
</organism>
<feature type="active site" description="Charge relay system" evidence="12">
    <location>
        <position position="1081"/>
    </location>
</feature>
<keyword evidence="14" id="KW-1185">Reference proteome</keyword>
<dbReference type="OrthoDB" id="420518at2759"/>
<dbReference type="FunFam" id="3.40.50.1820:FF:000002">
    <property type="entry name" value="S-formylglutathione hydrolase"/>
    <property type="match status" value="1"/>
</dbReference>
<evidence type="ECO:0000256" key="12">
    <source>
        <dbReference type="PIRSR" id="PIRSR614186-1"/>
    </source>
</evidence>
<name>A0A6J1RCP1_9HYME</name>
<comment type="similarity">
    <text evidence="2">Belongs to the esterase D family.</text>
</comment>
<dbReference type="NCBIfam" id="TIGR02821">
    <property type="entry name" value="fghA_ester_D"/>
    <property type="match status" value="1"/>
</dbReference>
<feature type="coiled-coil region" evidence="13">
    <location>
        <begin position="269"/>
        <end position="376"/>
    </location>
</feature>
<accession>A0A6J1RCP1</accession>
<evidence type="ECO:0000256" key="6">
    <source>
        <dbReference type="ARBA" id="ARBA00016774"/>
    </source>
</evidence>
<evidence type="ECO:0000256" key="1">
    <source>
        <dbReference type="ARBA" id="ARBA00002608"/>
    </source>
</evidence>
<dbReference type="GO" id="GO:0005576">
    <property type="term" value="C:extracellular region"/>
    <property type="evidence" value="ECO:0007669"/>
    <property type="project" value="GOC"/>
</dbReference>
<keyword evidence="8" id="KW-0378">Hydrolase</keyword>
<dbReference type="InterPro" id="IPR014186">
    <property type="entry name" value="S-formylglutathione_hydrol"/>
</dbReference>
<comment type="function">
    <text evidence="1">Serine hydrolase involved in the detoxification of formaldehyde.</text>
</comment>
<sequence length="1137" mass="132072">MVRKHAGDLAVRHDFNQKLLSEHSVQLETEDHLYRLSGNTESSLRQEAREFEKEWTDVNRRVSNVEKELLKMMRKLAEAKQMVQFDEDSLRKWEEMLAQKEEDNQLIENYMKQDTQKYKELEQKRQKLSMELETYRQAIVKNVGEVQEMEIVLDRTAKLYMEALKERRQMINQWTQSVNVLRQRDNDIQNSLKEIETLREIGREKKNNLEEVEQFLKDQVVNNKQLEELIKRSEKELGVVQEKKRKVTETIDIYGIELHTQKKLVGDLARRTQQIRANAKRKRIEIENKHIKVDNCKKRISDLTLTLEEIESQKLNVEERTKRLEKMIEHDEKRKSAIVKELNRLQGAILRATKRIVELENERKILQMEMQSEHKKVDLLNTLLTKENKLLGEKKEALYQVDFNLQKCEMKLEQIRGHERDKNEAEKKQARIEELQAVLKEKTATSKLLQNQIVSLEHDMRKVSSCLSSENEELERLRSKKQDLLLLLDGGEKRLKIAQSRNEERQVEENIMRLRVSQLERMTSNVSDKVYDLEKYRLHLEAALRERATEIAAQKEALAVQKRVAGNECSELRTAIAERKSRIRQLQARYDSGVATMGATPDGAPMSTAYLKIQSAQERYMLREQGDKLDEAIKRTEQEIRSMETTLRVVNVCNDKYRDSMSAVDQDGPEWTEQKKLDEQMHDARQKLLQKQMQLQQLFEELQKAQNDYTQLLDDIEKAKEEKENKERYLSGIEKQTTEQGEKISRADKSLRKAQKDIQNLYISKRDDTVLLQQREVELRELQEQNALVLQDIAEFTIRHVEAEAYVKKLLMAKNIELPCFPPSIRSPMSPSGSSIGSIDQPLKSTSRMSMSKSKLTEVESSKSFGGWQKVYTHNSTELGCKMRFAVYIPPQAEKEPVPVIYWLSGLTCTEANFTQKAGAQKHAADYGVLLVIPDTSPRGLNILGEDDSYDFGSGAGFYVDATREPWKKNYKMYSYITKELSTLIHEEFSTLPSKQSVMGHSMGGHGALICALKNPGMFRTVSAFAPICNPILCPWGKKAFSGYLGESEDNAAWKDWDATELAKKYKGPVLDILIDQGKEDSFLKQDQLLPENLLNAAKDNGIALTLRFQDGYDHSYYFIATFIEDHFKHHMKYLKS</sequence>
<dbReference type="PANTHER" id="PTHR18962">
    <property type="entry name" value="COILED-COIL DOMAIN-CONTAINING PROTEIN 39"/>
    <property type="match status" value="1"/>
</dbReference>
<feature type="coiled-coil region" evidence="13">
    <location>
        <begin position="192"/>
        <end position="243"/>
    </location>
</feature>
<dbReference type="Pfam" id="PF24161">
    <property type="entry name" value="CCDC39"/>
    <property type="match status" value="1"/>
</dbReference>
<dbReference type="SUPFAM" id="SSF53474">
    <property type="entry name" value="alpha/beta-Hydrolases"/>
    <property type="match status" value="1"/>
</dbReference>
<keyword evidence="9 13" id="KW-0175">Coiled coil</keyword>
<reference evidence="15" key="1">
    <citation type="submission" date="2025-08" db="UniProtKB">
        <authorList>
            <consortium name="RefSeq"/>
        </authorList>
    </citation>
    <scope>IDENTIFICATION</scope>
    <source>
        <tissue evidence="15">Whole body</tissue>
    </source>
</reference>
<dbReference type="InterPro" id="IPR000801">
    <property type="entry name" value="Esterase-like"/>
</dbReference>
<gene>
    <name evidence="15" type="primary">LOC112467981</name>
</gene>
<dbReference type="Gene3D" id="3.40.50.1820">
    <property type="entry name" value="alpha/beta hydrolase"/>
    <property type="match status" value="1"/>
</dbReference>
<dbReference type="GO" id="GO:0005930">
    <property type="term" value="C:axoneme"/>
    <property type="evidence" value="ECO:0007669"/>
    <property type="project" value="InterPro"/>
</dbReference>
<evidence type="ECO:0000256" key="9">
    <source>
        <dbReference type="ARBA" id="ARBA00023054"/>
    </source>
</evidence>
<evidence type="ECO:0000256" key="3">
    <source>
        <dbReference type="ARBA" id="ARBA00005805"/>
    </source>
</evidence>
<feature type="active site" description="Charge relay system" evidence="12">
    <location>
        <position position="1115"/>
    </location>
</feature>
<dbReference type="InterPro" id="IPR029058">
    <property type="entry name" value="AB_hydrolase_fold"/>
</dbReference>
<evidence type="ECO:0000256" key="8">
    <source>
        <dbReference type="ARBA" id="ARBA00022801"/>
    </source>
</evidence>
<evidence type="ECO:0000313" key="15">
    <source>
        <dbReference type="RefSeq" id="XP_024892729.1"/>
    </source>
</evidence>
<evidence type="ECO:0000256" key="5">
    <source>
        <dbReference type="ARBA" id="ARBA00016725"/>
    </source>
</evidence>
<comment type="similarity">
    <text evidence="3">Belongs to the CCDC39 family.</text>
</comment>
<evidence type="ECO:0000256" key="10">
    <source>
        <dbReference type="ARBA" id="ARBA00032082"/>
    </source>
</evidence>
<dbReference type="GO" id="GO:0060287">
    <property type="term" value="P:epithelial cilium movement involved in determination of left/right asymmetry"/>
    <property type="evidence" value="ECO:0007669"/>
    <property type="project" value="TreeGrafter"/>
</dbReference>
<feature type="coiled-coil region" evidence="13">
    <location>
        <begin position="62"/>
        <end position="138"/>
    </location>
</feature>
<feature type="coiled-coil region" evidence="13">
    <location>
        <begin position="408"/>
        <end position="517"/>
    </location>
</feature>
<dbReference type="InterPro" id="IPR033290">
    <property type="entry name" value="CCDC39"/>
</dbReference>
<keyword evidence="7" id="KW-0719">Serine esterase</keyword>
<evidence type="ECO:0000256" key="7">
    <source>
        <dbReference type="ARBA" id="ARBA00022487"/>
    </source>
</evidence>
<dbReference type="AlphaFoldDB" id="A0A6J1RCP1"/>
<evidence type="ECO:0000256" key="11">
    <source>
        <dbReference type="ARBA" id="ARBA00045182"/>
    </source>
</evidence>
<proteinExistence type="inferred from homology"/>
<dbReference type="Proteomes" id="UP000504618">
    <property type="component" value="Unplaced"/>
</dbReference>
<dbReference type="GO" id="GO:0018738">
    <property type="term" value="F:S-formylglutathione hydrolase activity"/>
    <property type="evidence" value="ECO:0007669"/>
    <property type="project" value="UniProtKB-EC"/>
</dbReference>
<evidence type="ECO:0000256" key="4">
    <source>
        <dbReference type="ARBA" id="ARBA00012479"/>
    </source>
</evidence>
<dbReference type="GO" id="GO:0060285">
    <property type="term" value="P:cilium-dependent cell motility"/>
    <property type="evidence" value="ECO:0007669"/>
    <property type="project" value="TreeGrafter"/>
</dbReference>
<dbReference type="GO" id="GO:0046294">
    <property type="term" value="P:formaldehyde catabolic process"/>
    <property type="evidence" value="ECO:0007669"/>
    <property type="project" value="InterPro"/>
</dbReference>
<evidence type="ECO:0000256" key="2">
    <source>
        <dbReference type="ARBA" id="ARBA00005622"/>
    </source>
</evidence>
<dbReference type="GeneID" id="112467981"/>
<feature type="active site" description="Charge relay system" evidence="12">
    <location>
        <position position="1002"/>
    </location>
</feature>
<evidence type="ECO:0000256" key="13">
    <source>
        <dbReference type="SAM" id="Coils"/>
    </source>
</evidence>
<protein>
    <recommendedName>
        <fullName evidence="5">Coiled-coil domain-containing protein 39</fullName>
        <ecNumber evidence="4">3.1.2.12</ecNumber>
    </recommendedName>
    <alternativeName>
        <fullName evidence="10">Esterase D</fullName>
    </alternativeName>
    <alternativeName>
        <fullName evidence="6">S-formylglutathione hydrolase</fullName>
    </alternativeName>
</protein>
<dbReference type="PANTHER" id="PTHR18962:SF0">
    <property type="entry name" value="COILED-COIL DOMAIN-CONTAINING PROTEIN 39"/>
    <property type="match status" value="1"/>
</dbReference>
<dbReference type="GO" id="GO:0052689">
    <property type="term" value="F:carboxylic ester hydrolase activity"/>
    <property type="evidence" value="ECO:0007669"/>
    <property type="project" value="UniProtKB-KW"/>
</dbReference>
<dbReference type="GO" id="GO:0036159">
    <property type="term" value="P:inner dynein arm assembly"/>
    <property type="evidence" value="ECO:0007669"/>
    <property type="project" value="InterPro"/>
</dbReference>
<dbReference type="RefSeq" id="XP_024892729.1">
    <property type="nucleotide sequence ID" value="XM_025036961.1"/>
</dbReference>
<dbReference type="EC" id="3.1.2.12" evidence="4"/>
<feature type="coiled-coil region" evidence="13">
    <location>
        <begin position="674"/>
        <end position="736"/>
    </location>
</feature>
<comment type="function">
    <text evidence="11">Required for assembly of dynein regulatory complex (DRC) and inner dynein arm (IDA) complexes, which are responsible for ciliary beat regulation, thereby playing a central role in motility in cilia and flagella. Probably acts together with CCDC40 to form a molecular ruler that determines the 96 nanometer (nm) repeat length and arrangements of components in cilia and flagella. Not required for outer dynein arm complexes assembly.</text>
</comment>
<dbReference type="Pfam" id="PF00756">
    <property type="entry name" value="Esterase"/>
    <property type="match status" value="1"/>
</dbReference>